<accession>A0AAJ0XB01</accession>
<proteinExistence type="predicted"/>
<gene>
    <name evidence="1" type="ORF">CKO40_17595</name>
</gene>
<dbReference type="RefSeq" id="WP_200347764.1">
    <property type="nucleotide sequence ID" value="NZ_NRSJ01000039.1"/>
</dbReference>
<keyword evidence="2" id="KW-1185">Reference proteome</keyword>
<protein>
    <recommendedName>
        <fullName evidence="3">DNA phosphorothioation-dependent restriction protein DptF</fullName>
    </recommendedName>
</protein>
<evidence type="ECO:0000313" key="1">
    <source>
        <dbReference type="EMBL" id="MBK1706311.1"/>
    </source>
</evidence>
<name>A0AAJ0XB01_9GAMM</name>
<dbReference type="AlphaFoldDB" id="A0AAJ0XB01"/>
<reference evidence="1" key="2">
    <citation type="journal article" date="2020" name="Microorganisms">
        <title>Osmotic Adaptation and Compatible Solute Biosynthesis of Phototrophic Bacteria as Revealed from Genome Analyses.</title>
        <authorList>
            <person name="Imhoff J.F."/>
            <person name="Rahn T."/>
            <person name="Kunzel S."/>
            <person name="Keller A."/>
            <person name="Neulinger S.C."/>
        </authorList>
    </citation>
    <scope>NUCLEOTIDE SEQUENCE</scope>
    <source>
        <strain evidence="1">DSM 11080</strain>
    </source>
</reference>
<organism evidence="1 2">
    <name type="scientific">Halochromatium glycolicum</name>
    <dbReference type="NCBI Taxonomy" id="85075"/>
    <lineage>
        <taxon>Bacteria</taxon>
        <taxon>Pseudomonadati</taxon>
        <taxon>Pseudomonadota</taxon>
        <taxon>Gammaproteobacteria</taxon>
        <taxon>Chromatiales</taxon>
        <taxon>Chromatiaceae</taxon>
        <taxon>Halochromatium</taxon>
    </lineage>
</organism>
<dbReference type="EMBL" id="NRSJ01000039">
    <property type="protein sequence ID" value="MBK1706311.1"/>
    <property type="molecule type" value="Genomic_DNA"/>
</dbReference>
<comment type="caution">
    <text evidence="1">The sequence shown here is derived from an EMBL/GenBank/DDBJ whole genome shotgun (WGS) entry which is preliminary data.</text>
</comment>
<dbReference type="Proteomes" id="UP001296776">
    <property type="component" value="Unassembled WGS sequence"/>
</dbReference>
<reference evidence="1" key="1">
    <citation type="submission" date="2017-08" db="EMBL/GenBank/DDBJ databases">
        <authorList>
            <person name="Imhoff J.F."/>
            <person name="Rahn T."/>
            <person name="Kuenzel S."/>
            <person name="Neulinger S.C."/>
        </authorList>
    </citation>
    <scope>NUCLEOTIDE SEQUENCE</scope>
    <source>
        <strain evidence="1">DSM 11080</strain>
    </source>
</reference>
<sequence length="620" mass="70326">MGHNKHLDAFLQFYSQAEAGNGLTRGLESALAKATYASTRLDRELIPALLAGDMRLTILTGNAGDGKTAFIQTVEQRAEAAGASLKRIDGVGCDFTLNGREYRTLYDGSVDTEQHANAAMLADFFASLAGDEAPGPGPCLLVAMNEGKLRDFLAMSSAHRWLARQLLDHLNEDQPLPEGYLVVNLNLRSVVDADPAGGDWMFDQVLDRYVSDKLWQDCERCEAKLRCPVKFNVDSFRRFPLDGLSEKDREAIKARNAAVEAARARLKSLFQVLHFRKRLHITVRDMRSALAFALFGKRTCQQIQDALKTGNDDFLPRYYYNALFDPNEKDRVLCFLREFDPGRAAAPQLDARISFTPPKTPEFRRLFNDLSNTRVAHLRRSRTDEENDLNRHFNARTRSPEERDSTVLEAARSYVSAVRRKLFFEGSKAHELEDAALQESQHGWNELLPYESLSRFIAFVRSGKDEGDKLRNQLVEGISRSEGIHDQERSREYVCIRTRQDPNAKVKAFFTYPASEFSCKRPDPGPQARFIEYLPSSVLLRHDPTNVVLEVSLDLYEMLMRIRDGYVPTAGEMRAFFLNLLMFKKQLMATPAGELLLTESDYQIYRVKRTPQQGIAVTTL</sequence>
<evidence type="ECO:0000313" key="2">
    <source>
        <dbReference type="Proteomes" id="UP001296776"/>
    </source>
</evidence>
<evidence type="ECO:0008006" key="3">
    <source>
        <dbReference type="Google" id="ProtNLM"/>
    </source>
</evidence>